<accession>A0ABR7JJZ8</accession>
<evidence type="ECO:0000313" key="1">
    <source>
        <dbReference type="EMBL" id="MBC5864596.1"/>
    </source>
</evidence>
<sequence>MNQGLYEELVTKLINYKLNELDKDTFQVKKTSIDKAEAAQLLSQHIGRVKFR</sequence>
<name>A0ABR7JJZ8_9FLAO</name>
<reference evidence="1 2" key="1">
    <citation type="submission" date="2020-08" db="EMBL/GenBank/DDBJ databases">
        <title>Description of novel Flavobacterium F-400 isolate.</title>
        <authorList>
            <person name="Saticioglu I."/>
            <person name="Duman M."/>
            <person name="Altun S."/>
        </authorList>
    </citation>
    <scope>NUCLEOTIDE SEQUENCE [LARGE SCALE GENOMIC DNA]</scope>
    <source>
        <strain evidence="1 2">F-400</strain>
    </source>
</reference>
<dbReference type="RefSeq" id="WP_166137047.1">
    <property type="nucleotide sequence ID" value="NZ_JAAOBY010000006.1"/>
</dbReference>
<dbReference type="Proteomes" id="UP000621670">
    <property type="component" value="Unassembled WGS sequence"/>
</dbReference>
<proteinExistence type="predicted"/>
<comment type="caution">
    <text evidence="1">The sequence shown here is derived from an EMBL/GenBank/DDBJ whole genome shotgun (WGS) entry which is preliminary data.</text>
</comment>
<gene>
    <name evidence="1" type="ORF">H8R26_14305</name>
</gene>
<dbReference type="EMBL" id="JACRUM010000011">
    <property type="protein sequence ID" value="MBC5864596.1"/>
    <property type="molecule type" value="Genomic_DNA"/>
</dbReference>
<organism evidence="1 2">
    <name type="scientific">Flavobacterium turcicum</name>
    <dbReference type="NCBI Taxonomy" id="2764718"/>
    <lineage>
        <taxon>Bacteria</taxon>
        <taxon>Pseudomonadati</taxon>
        <taxon>Bacteroidota</taxon>
        <taxon>Flavobacteriia</taxon>
        <taxon>Flavobacteriales</taxon>
        <taxon>Flavobacteriaceae</taxon>
        <taxon>Flavobacterium</taxon>
    </lineage>
</organism>
<protein>
    <submittedName>
        <fullName evidence="1">Uncharacterized protein</fullName>
    </submittedName>
</protein>
<keyword evidence="2" id="KW-1185">Reference proteome</keyword>
<evidence type="ECO:0000313" key="2">
    <source>
        <dbReference type="Proteomes" id="UP000621670"/>
    </source>
</evidence>